<comment type="catalytic activity">
    <reaction evidence="2">
        <text>adenosylcob(III)inamide phosphate + GTP + H(+) = adenosylcob(III)inamide-GDP + diphosphate</text>
        <dbReference type="Rhea" id="RHEA:22712"/>
        <dbReference type="ChEBI" id="CHEBI:15378"/>
        <dbReference type="ChEBI" id="CHEBI:33019"/>
        <dbReference type="ChEBI" id="CHEBI:37565"/>
        <dbReference type="ChEBI" id="CHEBI:58502"/>
        <dbReference type="ChEBI" id="CHEBI:60487"/>
        <dbReference type="EC" id="2.7.7.62"/>
    </reaction>
</comment>
<sequence>MTVSFVTGGARSGKSRFAQYLATNMGEGKTVCFVATAPAVDDEMMERIARHQRERPVDWVTVEERHDVVKVLDERRHDVYLIDCLSLLLNNWMYDLNLTEEVFHDLTQRLITCLSNTELDVVLVSNELGLGLVPADALSRQYRDWLGWLNQAVAKVADSVHLVVSGVAIDVKQLPGTTWDF</sequence>
<evidence type="ECO:0000256" key="11">
    <source>
        <dbReference type="ARBA" id="ARBA00022679"/>
    </source>
</evidence>
<proteinExistence type="inferred from homology"/>
<comment type="catalytic activity">
    <reaction evidence="3">
        <text>adenosylcob(III)inamide + GTP = adenosylcob(III)inamide phosphate + GDP + H(+)</text>
        <dbReference type="Rhea" id="RHEA:15765"/>
        <dbReference type="ChEBI" id="CHEBI:2480"/>
        <dbReference type="ChEBI" id="CHEBI:15378"/>
        <dbReference type="ChEBI" id="CHEBI:37565"/>
        <dbReference type="ChEBI" id="CHEBI:58189"/>
        <dbReference type="ChEBI" id="CHEBI:58502"/>
        <dbReference type="EC" id="2.7.1.156"/>
    </reaction>
</comment>
<evidence type="ECO:0000256" key="2">
    <source>
        <dbReference type="ARBA" id="ARBA00000711"/>
    </source>
</evidence>
<dbReference type="SUPFAM" id="SSF52540">
    <property type="entry name" value="P-loop containing nucleoside triphosphate hydrolases"/>
    <property type="match status" value="1"/>
</dbReference>
<keyword evidence="15" id="KW-0342">GTP-binding</keyword>
<gene>
    <name evidence="18" type="primary">cobU</name>
    <name evidence="18" type="ORF">KKP3000_003260</name>
</gene>
<evidence type="ECO:0000256" key="7">
    <source>
        <dbReference type="ARBA" id="ARBA00007490"/>
    </source>
</evidence>
<keyword evidence="13 18" id="KW-0418">Kinase</keyword>
<dbReference type="InterPro" id="IPR027417">
    <property type="entry name" value="P-loop_NTPase"/>
</dbReference>
<protein>
    <recommendedName>
        <fullName evidence="16">Adenosylcobinamide kinase</fullName>
        <ecNumber evidence="8">2.7.1.156</ecNumber>
        <ecNumber evidence="9">2.7.7.62</ecNumber>
    </recommendedName>
    <alternativeName>
        <fullName evidence="17">Adenosylcobinamide-phosphate guanylyltransferase</fullName>
    </alternativeName>
</protein>
<dbReference type="GO" id="GO:0008820">
    <property type="term" value="F:cobinamide phosphate guanylyltransferase activity"/>
    <property type="evidence" value="ECO:0007669"/>
    <property type="project" value="UniProtKB-EC"/>
</dbReference>
<evidence type="ECO:0000256" key="14">
    <source>
        <dbReference type="ARBA" id="ARBA00022840"/>
    </source>
</evidence>
<accession>A0ABV5ADE1</accession>
<keyword evidence="10" id="KW-0169">Cobalamin biosynthesis</keyword>
<keyword evidence="19" id="KW-1185">Reference proteome</keyword>
<evidence type="ECO:0000256" key="5">
    <source>
        <dbReference type="ARBA" id="ARBA00004692"/>
    </source>
</evidence>
<reference evidence="18 19" key="1">
    <citation type="journal article" date="2024" name="Int. J. Mol. Sci.">
        <title>Exploration of Alicyclobacillus spp. Genome in Search of Antibiotic Resistance.</title>
        <authorList>
            <person name="Bucka-Kolendo J."/>
            <person name="Kiousi D.E."/>
            <person name="Dekowska A."/>
            <person name="Mikolajczuk-Szczyrba A."/>
            <person name="Karadedos D.M."/>
            <person name="Michael P."/>
            <person name="Galanis A."/>
            <person name="Sokolowska B."/>
        </authorList>
    </citation>
    <scope>NUCLEOTIDE SEQUENCE [LARGE SCALE GENOMIC DNA]</scope>
    <source>
        <strain evidence="18 19">KKP 3000</strain>
    </source>
</reference>
<evidence type="ECO:0000256" key="1">
    <source>
        <dbReference type="ARBA" id="ARBA00000312"/>
    </source>
</evidence>
<dbReference type="EMBL" id="JBDXSU010000004">
    <property type="protein sequence ID" value="MFB5189870.1"/>
    <property type="molecule type" value="Genomic_DNA"/>
</dbReference>
<evidence type="ECO:0000313" key="18">
    <source>
        <dbReference type="EMBL" id="MFB5189870.1"/>
    </source>
</evidence>
<evidence type="ECO:0000313" key="19">
    <source>
        <dbReference type="Proteomes" id="UP001579974"/>
    </source>
</evidence>
<comment type="function">
    <text evidence="4">Catalyzes ATP-dependent phosphorylation of adenosylcobinamide and addition of GMP to adenosylcobinamide phosphate.</text>
</comment>
<evidence type="ECO:0000256" key="17">
    <source>
        <dbReference type="ARBA" id="ARBA00030571"/>
    </source>
</evidence>
<keyword evidence="14" id="KW-0067">ATP-binding</keyword>
<organism evidence="18 19">
    <name type="scientific">Alicyclobacillus fastidiosus</name>
    <dbReference type="NCBI Taxonomy" id="392011"/>
    <lineage>
        <taxon>Bacteria</taxon>
        <taxon>Bacillati</taxon>
        <taxon>Bacillota</taxon>
        <taxon>Bacilli</taxon>
        <taxon>Bacillales</taxon>
        <taxon>Alicyclobacillaceae</taxon>
        <taxon>Alicyclobacillus</taxon>
    </lineage>
</organism>
<comment type="similarity">
    <text evidence="7">Belongs to the CobU/CobP family.</text>
</comment>
<evidence type="ECO:0000256" key="9">
    <source>
        <dbReference type="ARBA" id="ARBA00012523"/>
    </source>
</evidence>
<evidence type="ECO:0000256" key="3">
    <source>
        <dbReference type="ARBA" id="ARBA00001522"/>
    </source>
</evidence>
<dbReference type="PANTHER" id="PTHR34848">
    <property type="match status" value="1"/>
</dbReference>
<evidence type="ECO:0000256" key="15">
    <source>
        <dbReference type="ARBA" id="ARBA00023134"/>
    </source>
</evidence>
<dbReference type="Pfam" id="PF02283">
    <property type="entry name" value="CobU"/>
    <property type="match status" value="1"/>
</dbReference>
<keyword evidence="12" id="KW-0547">Nucleotide-binding</keyword>
<keyword evidence="18" id="KW-0548">Nucleotidyltransferase</keyword>
<evidence type="ECO:0000256" key="8">
    <source>
        <dbReference type="ARBA" id="ARBA00012016"/>
    </source>
</evidence>
<dbReference type="InterPro" id="IPR003203">
    <property type="entry name" value="CobU/CobP"/>
</dbReference>
<evidence type="ECO:0000256" key="4">
    <source>
        <dbReference type="ARBA" id="ARBA00003889"/>
    </source>
</evidence>
<comment type="catalytic activity">
    <reaction evidence="1">
        <text>adenosylcob(III)inamide + ATP = adenosylcob(III)inamide phosphate + ADP + H(+)</text>
        <dbReference type="Rhea" id="RHEA:15769"/>
        <dbReference type="ChEBI" id="CHEBI:2480"/>
        <dbReference type="ChEBI" id="CHEBI:15378"/>
        <dbReference type="ChEBI" id="CHEBI:30616"/>
        <dbReference type="ChEBI" id="CHEBI:58502"/>
        <dbReference type="ChEBI" id="CHEBI:456216"/>
        <dbReference type="EC" id="2.7.1.156"/>
    </reaction>
</comment>
<dbReference type="GO" id="GO:0043752">
    <property type="term" value="F:adenosylcobinamide kinase activity"/>
    <property type="evidence" value="ECO:0007669"/>
    <property type="project" value="UniProtKB-EC"/>
</dbReference>
<dbReference type="EC" id="2.7.7.62" evidence="9"/>
<dbReference type="EC" id="2.7.1.156" evidence="8"/>
<keyword evidence="11 18" id="KW-0808">Transferase</keyword>
<dbReference type="Proteomes" id="UP001579974">
    <property type="component" value="Unassembled WGS sequence"/>
</dbReference>
<evidence type="ECO:0000256" key="6">
    <source>
        <dbReference type="ARBA" id="ARBA00005159"/>
    </source>
</evidence>
<evidence type="ECO:0000256" key="12">
    <source>
        <dbReference type="ARBA" id="ARBA00022741"/>
    </source>
</evidence>
<comment type="caution">
    <text evidence="18">The sequence shown here is derived from an EMBL/GenBank/DDBJ whole genome shotgun (WGS) entry which is preliminary data.</text>
</comment>
<dbReference type="PANTHER" id="PTHR34848:SF1">
    <property type="entry name" value="BIFUNCTIONAL ADENOSYLCOBALAMIN BIOSYNTHESIS PROTEIN COBU"/>
    <property type="match status" value="1"/>
</dbReference>
<dbReference type="RefSeq" id="WP_275476318.1">
    <property type="nucleotide sequence ID" value="NZ_CP162940.1"/>
</dbReference>
<dbReference type="NCBIfam" id="NF004469">
    <property type="entry name" value="PRK05800.1"/>
    <property type="match status" value="1"/>
</dbReference>
<comment type="pathway">
    <text evidence="6">Cofactor biosynthesis; adenosylcobalamin biosynthesis; adenosylcobalamin from cob(II)yrinate a,c-diamide: step 5/7.</text>
</comment>
<dbReference type="PIRSF" id="PIRSF006135">
    <property type="entry name" value="CobU"/>
    <property type="match status" value="1"/>
</dbReference>
<dbReference type="Gene3D" id="3.40.50.300">
    <property type="entry name" value="P-loop containing nucleotide triphosphate hydrolases"/>
    <property type="match status" value="1"/>
</dbReference>
<dbReference type="CDD" id="cd00544">
    <property type="entry name" value="CobU"/>
    <property type="match status" value="1"/>
</dbReference>
<evidence type="ECO:0000256" key="10">
    <source>
        <dbReference type="ARBA" id="ARBA00022573"/>
    </source>
</evidence>
<comment type="pathway">
    <text evidence="5">Cofactor biosynthesis; adenosylcobalamin biosynthesis; adenosylcobalamin from cob(II)yrinate a,c-diamide: step 6/7.</text>
</comment>
<evidence type="ECO:0000256" key="16">
    <source>
        <dbReference type="ARBA" id="ARBA00029570"/>
    </source>
</evidence>
<evidence type="ECO:0000256" key="13">
    <source>
        <dbReference type="ARBA" id="ARBA00022777"/>
    </source>
</evidence>
<name>A0ABV5ADE1_9BACL</name>